<dbReference type="AlphaFoldDB" id="A0A1T4PPL0"/>
<dbReference type="RefSeq" id="WP_078757911.1">
    <property type="nucleotide sequence ID" value="NZ_FUXP01000003.1"/>
</dbReference>
<keyword evidence="1" id="KW-0808">Transferase</keyword>
<reference evidence="1 2" key="1">
    <citation type="submission" date="2017-02" db="EMBL/GenBank/DDBJ databases">
        <authorList>
            <person name="Peterson S.W."/>
        </authorList>
    </citation>
    <scope>NUCLEOTIDE SEQUENCE [LARGE SCALE GENOMIC DNA]</scope>
    <source>
        <strain evidence="1 2">DSM 21749</strain>
    </source>
</reference>
<gene>
    <name evidence="1" type="ORF">SAMN02745674_01323</name>
</gene>
<keyword evidence="2" id="KW-1185">Reference proteome</keyword>
<dbReference type="Gene3D" id="3.40.50.12580">
    <property type="match status" value="1"/>
</dbReference>
<name>A0A1T4PPL0_9GAMM</name>
<dbReference type="InterPro" id="IPR043148">
    <property type="entry name" value="TagF_C"/>
</dbReference>
<dbReference type="GO" id="GO:0016020">
    <property type="term" value="C:membrane"/>
    <property type="evidence" value="ECO:0007669"/>
    <property type="project" value="InterPro"/>
</dbReference>
<dbReference type="Proteomes" id="UP000190061">
    <property type="component" value="Unassembled WGS sequence"/>
</dbReference>
<dbReference type="EMBL" id="FUXP01000003">
    <property type="protein sequence ID" value="SJZ93544.1"/>
    <property type="molecule type" value="Genomic_DNA"/>
</dbReference>
<organism evidence="1 2">
    <name type="scientific">Lysobacter spongiicola DSM 21749</name>
    <dbReference type="NCBI Taxonomy" id="1122188"/>
    <lineage>
        <taxon>Bacteria</taxon>
        <taxon>Pseudomonadati</taxon>
        <taxon>Pseudomonadota</taxon>
        <taxon>Gammaproteobacteria</taxon>
        <taxon>Lysobacterales</taxon>
        <taxon>Lysobacteraceae</taxon>
        <taxon>Novilysobacter</taxon>
    </lineage>
</organism>
<accession>A0A1T4PPL0</accession>
<dbReference type="GO" id="GO:0047355">
    <property type="term" value="F:CDP-glycerol glycerophosphotransferase activity"/>
    <property type="evidence" value="ECO:0007669"/>
    <property type="project" value="InterPro"/>
</dbReference>
<dbReference type="STRING" id="1122188.SAMN02745674_01323"/>
<dbReference type="Pfam" id="PF04464">
    <property type="entry name" value="Glyphos_transf"/>
    <property type="match status" value="1"/>
</dbReference>
<evidence type="ECO:0000313" key="1">
    <source>
        <dbReference type="EMBL" id="SJZ93544.1"/>
    </source>
</evidence>
<sequence length="386" mass="43744">MIKELRQLIALYARWRPNREQALLLPIQTLVTARHLLPLAKLAAARSIPVRFALAPSVRRPEVRERIREMFAPFAEEVGSIRAHAKRWSLVVVADHGHFHSLLPSGCPVVHIGHGSPSKLGGRRRPNLPWEYGHAPRRRNGQLRYREMIESSDPLRLALQQSDPVAAGRIRVLGRLIDDEMMRAAVDRERIRQELRIGTGKPVLMVASSIGPRSLFSCHWDPLCEQLEALVDRYQVVLCPHPNEDARWRPRHRPGSRVRLLEPEFCAERVVAASDVILCDYTSLCHKAALLDVPMVFAECEPMPVWPLGATAQLYGIWPRWNGRESVAVRLDEAEALRGRVGGRICKDWVNSEPGRAAELYSEWLSGYFPESTLEPPRETATAPPY</sequence>
<proteinExistence type="predicted"/>
<dbReference type="OrthoDB" id="3661391at2"/>
<dbReference type="InterPro" id="IPR007554">
    <property type="entry name" value="Glycerophosphate_synth"/>
</dbReference>
<protein>
    <submittedName>
        <fullName evidence="1">CDP-Glycerol:Poly(Glycerophosphate) glycerophosphotransferase</fullName>
    </submittedName>
</protein>
<evidence type="ECO:0000313" key="2">
    <source>
        <dbReference type="Proteomes" id="UP000190061"/>
    </source>
</evidence>
<dbReference type="SUPFAM" id="SSF53756">
    <property type="entry name" value="UDP-Glycosyltransferase/glycogen phosphorylase"/>
    <property type="match status" value="1"/>
</dbReference>